<dbReference type="PANTHER" id="PTHR11070">
    <property type="entry name" value="UVRD / RECB / PCRA DNA HELICASE FAMILY MEMBER"/>
    <property type="match status" value="1"/>
</dbReference>
<feature type="domain" description="UvrD-like helicase C-terminal" evidence="12">
    <location>
        <begin position="538"/>
        <end position="601"/>
    </location>
</feature>
<evidence type="ECO:0000313" key="13">
    <source>
        <dbReference type="EMBL" id="WML91256.1"/>
    </source>
</evidence>
<evidence type="ECO:0000256" key="9">
    <source>
        <dbReference type="ARBA" id="ARBA00048988"/>
    </source>
</evidence>
<evidence type="ECO:0000259" key="10">
    <source>
        <dbReference type="Pfam" id="PF00580"/>
    </source>
</evidence>
<organism evidence="13 14">
    <name type="scientific">Thiothrix lacustris</name>
    <dbReference type="NCBI Taxonomy" id="525917"/>
    <lineage>
        <taxon>Bacteria</taxon>
        <taxon>Pseudomonadati</taxon>
        <taxon>Pseudomonadota</taxon>
        <taxon>Gammaproteobacteria</taxon>
        <taxon>Thiotrichales</taxon>
        <taxon>Thiotrichaceae</taxon>
        <taxon>Thiothrix</taxon>
    </lineage>
</organism>
<evidence type="ECO:0000256" key="6">
    <source>
        <dbReference type="ARBA" id="ARBA00034617"/>
    </source>
</evidence>
<reference evidence="13 14" key="1">
    <citation type="submission" date="2023-08" db="EMBL/GenBank/DDBJ databases">
        <title>New molecular markers tilS and rpoB for phylogenetic and monitoring studies of the genus Thiothrix biodiversity.</title>
        <authorList>
            <person name="Ravin N.V."/>
            <person name="Smolyakov D."/>
            <person name="Markov N.D."/>
            <person name="Beletsky A.V."/>
            <person name="Mardanov A.V."/>
            <person name="Rudenko T.S."/>
            <person name="Grabovich M.Y."/>
        </authorList>
    </citation>
    <scope>NUCLEOTIDE SEQUENCE [LARGE SCALE GENOMIC DNA]</scope>
    <source>
        <strain evidence="13 14">MK1</strain>
    </source>
</reference>
<accession>A0ABY9MRH2</accession>
<protein>
    <recommendedName>
        <fullName evidence="7">DNA 3'-5' helicase</fullName>
        <ecNumber evidence="7">5.6.2.4</ecNumber>
    </recommendedName>
    <alternativeName>
        <fullName evidence="8">DNA 3'-5' helicase II</fullName>
    </alternativeName>
</protein>
<dbReference type="InterPro" id="IPR027417">
    <property type="entry name" value="P-loop_NTPase"/>
</dbReference>
<dbReference type="InterPro" id="IPR014017">
    <property type="entry name" value="DNA_helicase_UvrD-like_C"/>
</dbReference>
<keyword evidence="14" id="KW-1185">Reference proteome</keyword>
<dbReference type="Pfam" id="PF08378">
    <property type="entry name" value="NERD"/>
    <property type="match status" value="1"/>
</dbReference>
<keyword evidence="4" id="KW-0067">ATP-binding</keyword>
<dbReference type="SUPFAM" id="SSF52540">
    <property type="entry name" value="P-loop containing nucleoside triphosphate hydrolases"/>
    <property type="match status" value="1"/>
</dbReference>
<name>A0ABY9MRH2_9GAMM</name>
<dbReference type="GO" id="GO:0004527">
    <property type="term" value="F:exonuclease activity"/>
    <property type="evidence" value="ECO:0007669"/>
    <property type="project" value="UniProtKB-KW"/>
</dbReference>
<evidence type="ECO:0000256" key="7">
    <source>
        <dbReference type="ARBA" id="ARBA00034808"/>
    </source>
</evidence>
<keyword evidence="13" id="KW-0540">Nuclease</keyword>
<evidence type="ECO:0000259" key="12">
    <source>
        <dbReference type="Pfam" id="PF13361"/>
    </source>
</evidence>
<dbReference type="InterPro" id="IPR000212">
    <property type="entry name" value="DNA_helicase_UvrD/REP"/>
</dbReference>
<feature type="domain" description="UvrD-like helicase ATP-binding" evidence="10">
    <location>
        <begin position="240"/>
        <end position="326"/>
    </location>
</feature>
<evidence type="ECO:0000256" key="5">
    <source>
        <dbReference type="ARBA" id="ARBA00023235"/>
    </source>
</evidence>
<comment type="catalytic activity">
    <reaction evidence="6">
        <text>Couples ATP hydrolysis with the unwinding of duplex DNA by translocating in the 3'-5' direction.</text>
        <dbReference type="EC" id="5.6.2.4"/>
    </reaction>
</comment>
<dbReference type="EMBL" id="CP133218">
    <property type="protein sequence ID" value="WML91256.1"/>
    <property type="molecule type" value="Genomic_DNA"/>
</dbReference>
<evidence type="ECO:0000256" key="3">
    <source>
        <dbReference type="ARBA" id="ARBA00022806"/>
    </source>
</evidence>
<feature type="domain" description="NERD" evidence="11">
    <location>
        <begin position="16"/>
        <end position="111"/>
    </location>
</feature>
<evidence type="ECO:0000256" key="2">
    <source>
        <dbReference type="ARBA" id="ARBA00022801"/>
    </source>
</evidence>
<keyword evidence="5" id="KW-0413">Isomerase</keyword>
<evidence type="ECO:0000259" key="11">
    <source>
        <dbReference type="Pfam" id="PF08378"/>
    </source>
</evidence>
<evidence type="ECO:0000313" key="14">
    <source>
        <dbReference type="Proteomes" id="UP001236657"/>
    </source>
</evidence>
<dbReference type="PANTHER" id="PTHR11070:SF2">
    <property type="entry name" value="ATP-DEPENDENT DNA HELICASE SRS2"/>
    <property type="match status" value="1"/>
</dbReference>
<evidence type="ECO:0000256" key="1">
    <source>
        <dbReference type="ARBA" id="ARBA00022741"/>
    </source>
</evidence>
<proteinExistence type="predicted"/>
<keyword evidence="2" id="KW-0378">Hydrolase</keyword>
<dbReference type="Gene3D" id="3.40.50.300">
    <property type="entry name" value="P-loop containing nucleotide triphosphate hydrolases"/>
    <property type="match status" value="2"/>
</dbReference>
<dbReference type="Pfam" id="PF13361">
    <property type="entry name" value="UvrD_C"/>
    <property type="match status" value="2"/>
</dbReference>
<keyword evidence="1" id="KW-0547">Nucleotide-binding</keyword>
<dbReference type="Pfam" id="PF00580">
    <property type="entry name" value="UvrD-helicase"/>
    <property type="match status" value="1"/>
</dbReference>
<keyword evidence="13" id="KW-0269">Exonuclease</keyword>
<evidence type="ECO:0000256" key="4">
    <source>
        <dbReference type="ARBA" id="ARBA00022840"/>
    </source>
</evidence>
<evidence type="ECO:0000256" key="8">
    <source>
        <dbReference type="ARBA" id="ARBA00034923"/>
    </source>
</evidence>
<comment type="catalytic activity">
    <reaction evidence="9">
        <text>ATP + H2O = ADP + phosphate + H(+)</text>
        <dbReference type="Rhea" id="RHEA:13065"/>
        <dbReference type="ChEBI" id="CHEBI:15377"/>
        <dbReference type="ChEBI" id="CHEBI:15378"/>
        <dbReference type="ChEBI" id="CHEBI:30616"/>
        <dbReference type="ChEBI" id="CHEBI:43474"/>
        <dbReference type="ChEBI" id="CHEBI:456216"/>
        <dbReference type="EC" id="5.6.2.4"/>
    </reaction>
</comment>
<sequence length="630" mass="72093">MAQLLTPLHGYLSKMQAGEKRFAKRLEQWLEDDYLCWYDLPVGKRQRYADFIIVHPLRGLLLLEVKDWKLDTIHSIDKQFATLLTSNGLKQVFNPLEQARQCAYQLVNQLEQDPQLLSHTGKYRGKLAFPYGYGVVLTNITREQFEATDLNEVLPWNRVLCKDEMLESTAPEDFQQCLWNMFEYQFPKPLTLPMLDRIRWHLFPEIRIGATQGCLFEDSAESSEADSSSLLPDIMKVMDMQQEQLARSLGTGHRVIHGVAGSGKTLILGFRCLYLASLLHKPILVLCYNIALAARLRVLMQEQGIADRVNVYHFHDWCAELLRHHHVDPPAYGADYLGTLVQTVIQAVASGHIPRGQYGAVMIDEGHDFQPDWLKLVSGMVDPETDSLLLLYDDAQSIYNKDKVLDFSLSSVGINVRGRTTVLKLNYRNTDEVFSFAHHFARSYLQALDSDEDHIPLLTPQSAGRHGLEPELRHFDSFSKETRTIAHWLQHWHDNRNMAWSEMCVVYRHTPQGRQLHEALQAAAIPCQWLDSTKTKKQFNPHDDSVKLMTMHSSKGLEFPLVVIAGLGFMPEEGQDVQAEAKLLYVAMTRSTEKLLLTYHQETVFTRLMQGLDILPSLKEGDSYCIQLDS</sequence>
<keyword evidence="3" id="KW-0347">Helicase</keyword>
<feature type="domain" description="UvrD-like helicase C-terminal" evidence="12">
    <location>
        <begin position="422"/>
        <end position="534"/>
    </location>
</feature>
<dbReference type="InterPro" id="IPR011528">
    <property type="entry name" value="NERD"/>
</dbReference>
<dbReference type="RefSeq" id="WP_308895995.1">
    <property type="nucleotide sequence ID" value="NZ_CP133218.1"/>
</dbReference>
<dbReference type="Proteomes" id="UP001236657">
    <property type="component" value="Chromosome"/>
</dbReference>
<dbReference type="EC" id="5.6.2.4" evidence="7"/>
<gene>
    <name evidence="13" type="ORF">RCF98_02615</name>
</gene>
<dbReference type="InterPro" id="IPR014016">
    <property type="entry name" value="UvrD-like_ATP-bd"/>
</dbReference>